<reference evidence="1 2" key="1">
    <citation type="journal article" date="2013" name="Mar. Genomics">
        <title>Expression of sulfatases in Rhodopirellula baltica and the diversity of sulfatases in the genus Rhodopirellula.</title>
        <authorList>
            <person name="Wegner C.E."/>
            <person name="Richter-Heitmann T."/>
            <person name="Klindworth A."/>
            <person name="Klockow C."/>
            <person name="Richter M."/>
            <person name="Achstetter T."/>
            <person name="Glockner F.O."/>
            <person name="Harder J."/>
        </authorList>
    </citation>
    <scope>NUCLEOTIDE SEQUENCE [LARGE SCALE GENOMIC DNA]</scope>
    <source>
        <strain evidence="1 2">WH47</strain>
    </source>
</reference>
<dbReference type="EMBL" id="AFAR01000168">
    <property type="protein sequence ID" value="EGF26910.1"/>
    <property type="molecule type" value="Genomic_DNA"/>
</dbReference>
<protein>
    <submittedName>
        <fullName evidence="1">Uncharacterized protein</fullName>
    </submittedName>
</protein>
<dbReference type="PATRIC" id="fig|991778.3.peg.3320"/>
<dbReference type="AlphaFoldDB" id="F2ATS6"/>
<evidence type="ECO:0000313" key="2">
    <source>
        <dbReference type="Proteomes" id="UP000006222"/>
    </source>
</evidence>
<sequence length="44" mass="4979">MNWIPSGVSQRHGKLLTLPRIDLRMIRTKNGQTLNLGASFKSIE</sequence>
<gene>
    <name evidence="1" type="ORF">RBWH47_03949</name>
</gene>
<dbReference type="Proteomes" id="UP000006222">
    <property type="component" value="Unassembled WGS sequence"/>
</dbReference>
<organism evidence="1 2">
    <name type="scientific">Rhodopirellula baltica WH47</name>
    <dbReference type="NCBI Taxonomy" id="991778"/>
    <lineage>
        <taxon>Bacteria</taxon>
        <taxon>Pseudomonadati</taxon>
        <taxon>Planctomycetota</taxon>
        <taxon>Planctomycetia</taxon>
        <taxon>Pirellulales</taxon>
        <taxon>Pirellulaceae</taxon>
        <taxon>Rhodopirellula</taxon>
    </lineage>
</organism>
<comment type="caution">
    <text evidence="1">The sequence shown here is derived from an EMBL/GenBank/DDBJ whole genome shotgun (WGS) entry which is preliminary data.</text>
</comment>
<accession>F2ATS6</accession>
<proteinExistence type="predicted"/>
<name>F2ATS6_RHOBT</name>
<evidence type="ECO:0000313" key="1">
    <source>
        <dbReference type="EMBL" id="EGF26910.1"/>
    </source>
</evidence>